<feature type="coiled-coil region" evidence="1">
    <location>
        <begin position="92"/>
        <end position="119"/>
    </location>
</feature>
<protein>
    <submittedName>
        <fullName evidence="3">Uncharacterized protein</fullName>
    </submittedName>
</protein>
<evidence type="ECO:0000256" key="2">
    <source>
        <dbReference type="SAM" id="Phobius"/>
    </source>
</evidence>
<dbReference type="EMBL" id="LCKF01000039">
    <property type="protein sequence ID" value="KKT90406.1"/>
    <property type="molecule type" value="Genomic_DNA"/>
</dbReference>
<evidence type="ECO:0000313" key="4">
    <source>
        <dbReference type="Proteomes" id="UP000033966"/>
    </source>
</evidence>
<dbReference type="Proteomes" id="UP000033966">
    <property type="component" value="Unassembled WGS sequence"/>
</dbReference>
<feature type="transmembrane region" description="Helical" evidence="2">
    <location>
        <begin position="20"/>
        <end position="40"/>
    </location>
</feature>
<comment type="caution">
    <text evidence="3">The sequence shown here is derived from an EMBL/GenBank/DDBJ whole genome shotgun (WGS) entry which is preliminary data.</text>
</comment>
<evidence type="ECO:0000256" key="1">
    <source>
        <dbReference type="SAM" id="Coils"/>
    </source>
</evidence>
<proteinExistence type="predicted"/>
<sequence>MPTNDQYHDIGSNRADLWKWIASLGVLVAIVALFLAFGNLKNDNEKTLLSPKKEVVPQSVTTNNYNTINKYYYKKHSNNYQRNDSDEKAVYLKKIAENTEKTNEKIDGLRTDMSNLKVEVTGIRSDMNAGMAS</sequence>
<keyword evidence="2" id="KW-0812">Transmembrane</keyword>
<evidence type="ECO:0000313" key="3">
    <source>
        <dbReference type="EMBL" id="KKT90406.1"/>
    </source>
</evidence>
<reference evidence="3 4" key="1">
    <citation type="journal article" date="2015" name="Nature">
        <title>rRNA introns, odd ribosomes, and small enigmatic genomes across a large radiation of phyla.</title>
        <authorList>
            <person name="Brown C.T."/>
            <person name="Hug L.A."/>
            <person name="Thomas B.C."/>
            <person name="Sharon I."/>
            <person name="Castelle C.J."/>
            <person name="Singh A."/>
            <person name="Wilkins M.J."/>
            <person name="Williams K.H."/>
            <person name="Banfield J.F."/>
        </authorList>
    </citation>
    <scope>NUCLEOTIDE SEQUENCE [LARGE SCALE GENOMIC DNA]</scope>
</reference>
<dbReference type="AlphaFoldDB" id="A0A0G1L375"/>
<name>A0A0G1L375_9BACT</name>
<keyword evidence="2" id="KW-1133">Transmembrane helix</keyword>
<keyword evidence="2" id="KW-0472">Membrane</keyword>
<organism evidence="3 4">
    <name type="scientific">Candidatus Jorgensenbacteria bacterium GW2011_GWA2_45_13</name>
    <dbReference type="NCBI Taxonomy" id="1618662"/>
    <lineage>
        <taxon>Bacteria</taxon>
        <taxon>Candidatus Joergenseniibacteriota</taxon>
    </lineage>
</organism>
<gene>
    <name evidence="3" type="ORF">UW92_C0039G0005</name>
</gene>
<accession>A0A0G1L375</accession>
<feature type="non-terminal residue" evidence="3">
    <location>
        <position position="133"/>
    </location>
</feature>
<keyword evidence="1" id="KW-0175">Coiled coil</keyword>